<proteinExistence type="predicted"/>
<dbReference type="EMBL" id="BOLY01000009">
    <property type="protein sequence ID" value="GIZ49129.1"/>
    <property type="molecule type" value="Genomic_DNA"/>
</dbReference>
<gene>
    <name evidence="2" type="ORF">CKM354_001216600</name>
</gene>
<accession>A0A9P3FLG2</accession>
<dbReference type="AlphaFoldDB" id="A0A9P3FLG2"/>
<evidence type="ECO:0000313" key="2">
    <source>
        <dbReference type="EMBL" id="GIZ49129.1"/>
    </source>
</evidence>
<dbReference type="OrthoDB" id="3649400at2759"/>
<organism evidence="2 3">
    <name type="scientific">Cercospora kikuchii</name>
    <dbReference type="NCBI Taxonomy" id="84275"/>
    <lineage>
        <taxon>Eukaryota</taxon>
        <taxon>Fungi</taxon>
        <taxon>Dikarya</taxon>
        <taxon>Ascomycota</taxon>
        <taxon>Pezizomycotina</taxon>
        <taxon>Dothideomycetes</taxon>
        <taxon>Dothideomycetidae</taxon>
        <taxon>Mycosphaerellales</taxon>
        <taxon>Mycosphaerellaceae</taxon>
        <taxon>Cercospora</taxon>
    </lineage>
</organism>
<dbReference type="RefSeq" id="XP_044663616.1">
    <property type="nucleotide sequence ID" value="XM_044807681.1"/>
</dbReference>
<protein>
    <submittedName>
        <fullName evidence="2">Uncharacterized protein</fullName>
    </submittedName>
</protein>
<comment type="caution">
    <text evidence="2">The sequence shown here is derived from an EMBL/GenBank/DDBJ whole genome shotgun (WGS) entry which is preliminary data.</text>
</comment>
<sequence>MVEYLNTSDIHFNHDVADRDSLDQDSDGGSDNSNESYSPYTPEGLVWFFTDFYEFLATLHYDPADLKYPPPEGWDKSMLPNTIMEKKSEGVVEFMRQLPYFRQRADGKSTHIMNGSEIWCTLTGPVDHSNLLVFAAGWESFGRTFIIDVLHGEITEEIVRCDTVSFVEVEPFFEDLKEKYRSLQLIPCPGRITCEAHGIPERSEEIAEVEVLAQKDVWFGGSDLDWQYVRQVYRQFGWPDEFRRDEAFAFLEGFMERNGHRPGDWETSNQ</sequence>
<keyword evidence="3" id="KW-1185">Reference proteome</keyword>
<reference evidence="2 3" key="1">
    <citation type="submission" date="2021-01" db="EMBL/GenBank/DDBJ databases">
        <title>Cercospora kikuchii MAFF 305040 whole genome shotgun sequence.</title>
        <authorList>
            <person name="Kashiwa T."/>
            <person name="Suzuki T."/>
        </authorList>
    </citation>
    <scope>NUCLEOTIDE SEQUENCE [LARGE SCALE GENOMIC DNA]</scope>
    <source>
        <strain evidence="2 3">MAFF 305040</strain>
    </source>
</reference>
<dbReference type="GeneID" id="68297741"/>
<evidence type="ECO:0000256" key="1">
    <source>
        <dbReference type="SAM" id="MobiDB-lite"/>
    </source>
</evidence>
<dbReference type="Proteomes" id="UP000825890">
    <property type="component" value="Unassembled WGS sequence"/>
</dbReference>
<feature type="region of interest" description="Disordered" evidence="1">
    <location>
        <begin position="16"/>
        <end position="37"/>
    </location>
</feature>
<evidence type="ECO:0000313" key="3">
    <source>
        <dbReference type="Proteomes" id="UP000825890"/>
    </source>
</evidence>
<name>A0A9P3FLG2_9PEZI</name>